<dbReference type="EMBL" id="CP022530">
    <property type="protein sequence ID" value="ASP38933.1"/>
    <property type="molecule type" value="Genomic_DNA"/>
</dbReference>
<accession>A0A222FL41</accession>
<evidence type="ECO:0000313" key="2">
    <source>
        <dbReference type="EMBL" id="ASP38933.1"/>
    </source>
</evidence>
<organism evidence="2 3">
    <name type="scientific">Bacterioplanes sanyensis</name>
    <dbReference type="NCBI Taxonomy" id="1249553"/>
    <lineage>
        <taxon>Bacteria</taxon>
        <taxon>Pseudomonadati</taxon>
        <taxon>Pseudomonadota</taxon>
        <taxon>Gammaproteobacteria</taxon>
        <taxon>Oceanospirillales</taxon>
        <taxon>Oceanospirillaceae</taxon>
        <taxon>Bacterioplanes</taxon>
    </lineage>
</organism>
<name>A0A222FL41_9GAMM</name>
<gene>
    <name evidence="2" type="ORF">CHH28_09675</name>
</gene>
<evidence type="ECO:0000313" key="3">
    <source>
        <dbReference type="Proteomes" id="UP000202440"/>
    </source>
</evidence>
<proteinExistence type="predicted"/>
<keyword evidence="1" id="KW-0472">Membrane</keyword>
<dbReference type="AlphaFoldDB" id="A0A222FL41"/>
<protein>
    <submittedName>
        <fullName evidence="2">Uncharacterized protein</fullName>
    </submittedName>
</protein>
<dbReference type="OrthoDB" id="6121396at2"/>
<feature type="transmembrane region" description="Helical" evidence="1">
    <location>
        <begin position="44"/>
        <end position="75"/>
    </location>
</feature>
<keyword evidence="3" id="KW-1185">Reference proteome</keyword>
<reference evidence="2 3" key="1">
    <citation type="submission" date="2017-07" db="EMBL/GenBank/DDBJ databases">
        <title>Annotated genome sequence of Bacterioplanes sanyensis isolated from Red Sea.</title>
        <authorList>
            <person name="Rehman Z.U."/>
        </authorList>
    </citation>
    <scope>NUCLEOTIDE SEQUENCE [LARGE SCALE GENOMIC DNA]</scope>
    <source>
        <strain evidence="2 3">NV9</strain>
    </source>
</reference>
<sequence length="79" mass="9453">MSNHRRSWLDKVRRFYRLPEQQPEYQWLSSPLYRRRIEHVKTGWIIAGLLMLSLNSLGAVFVITAFSAFMSLAYLEYDQ</sequence>
<keyword evidence="1" id="KW-0812">Transmembrane</keyword>
<keyword evidence="1" id="KW-1133">Transmembrane helix</keyword>
<dbReference type="Proteomes" id="UP000202440">
    <property type="component" value="Chromosome"/>
</dbReference>
<dbReference type="KEGG" id="bsan:CHH28_09675"/>
<evidence type="ECO:0000256" key="1">
    <source>
        <dbReference type="SAM" id="Phobius"/>
    </source>
</evidence>
<dbReference type="RefSeq" id="WP_094060119.1">
    <property type="nucleotide sequence ID" value="NZ_CP022530.1"/>
</dbReference>